<dbReference type="Gene3D" id="3.40.190.10">
    <property type="entry name" value="Periplasmic binding protein-like II"/>
    <property type="match status" value="2"/>
</dbReference>
<dbReference type="Pfam" id="PF00497">
    <property type="entry name" value="SBP_bac_3"/>
    <property type="match status" value="1"/>
</dbReference>
<dbReference type="PROSITE" id="PS51832">
    <property type="entry name" value="HD_GYP"/>
    <property type="match status" value="1"/>
</dbReference>
<dbReference type="SUPFAM" id="SSF55785">
    <property type="entry name" value="PYP-like sensor domain (PAS domain)"/>
    <property type="match status" value="1"/>
</dbReference>
<dbReference type="PANTHER" id="PTHR43155:SF2">
    <property type="entry name" value="CYCLIC DI-GMP PHOSPHODIESTERASE PA4108"/>
    <property type="match status" value="1"/>
</dbReference>
<dbReference type="InterPro" id="IPR037522">
    <property type="entry name" value="HD_GYP_dom"/>
</dbReference>
<accession>H5XX22</accession>
<dbReference type="Proteomes" id="UP000005104">
    <property type="component" value="Chromosome"/>
</dbReference>
<dbReference type="InterPro" id="IPR043128">
    <property type="entry name" value="Rev_trsase/Diguanyl_cyclase"/>
</dbReference>
<feature type="domain" description="PAC" evidence="3">
    <location>
        <begin position="461"/>
        <end position="514"/>
    </location>
</feature>
<feature type="domain" description="HD" evidence="5">
    <location>
        <begin position="686"/>
        <end position="808"/>
    </location>
</feature>
<evidence type="ECO:0000259" key="5">
    <source>
        <dbReference type="PROSITE" id="PS51831"/>
    </source>
</evidence>
<dbReference type="SUPFAM" id="SSF53850">
    <property type="entry name" value="Periplasmic binding protein-like II"/>
    <property type="match status" value="1"/>
</dbReference>
<dbReference type="Gene3D" id="2.10.70.100">
    <property type="match status" value="1"/>
</dbReference>
<dbReference type="HOGENOM" id="CLU_000445_92_5_9"/>
<dbReference type="PROSITE" id="PS50887">
    <property type="entry name" value="GGDEF"/>
    <property type="match status" value="1"/>
</dbReference>
<evidence type="ECO:0000259" key="3">
    <source>
        <dbReference type="PROSITE" id="PS50113"/>
    </source>
</evidence>
<dbReference type="Gene3D" id="3.30.450.20">
    <property type="entry name" value="PAS domain"/>
    <property type="match status" value="1"/>
</dbReference>
<dbReference type="AlphaFoldDB" id="H5XX22"/>
<dbReference type="SUPFAM" id="SSF55073">
    <property type="entry name" value="Nucleotide cyclase"/>
    <property type="match status" value="1"/>
</dbReference>
<evidence type="ECO:0000256" key="1">
    <source>
        <dbReference type="SAM" id="Coils"/>
    </source>
</evidence>
<gene>
    <name evidence="7" type="ORF">DesyoDRAFT_3908</name>
</gene>
<dbReference type="STRING" id="768710.DesyoDRAFT_3908"/>
<keyword evidence="2" id="KW-0812">Transmembrane</keyword>
<feature type="transmembrane region" description="Helical" evidence="2">
    <location>
        <begin position="262"/>
        <end position="284"/>
    </location>
</feature>
<evidence type="ECO:0000259" key="6">
    <source>
        <dbReference type="PROSITE" id="PS51832"/>
    </source>
</evidence>
<keyword evidence="1" id="KW-0175">Coiled coil</keyword>
<sequence length="854" mass="97944">MMNSKRKYNFIWILGLTFLLVITTYVQVIAAPDMKSISVVMDDNYPPYSFRNTQGELQGITVDQWKHFERMTGIKVNITGMAWNQAYQSMIQGKFDVIDTISYREERAKFLDYSEPYATIEVPIFFHKNISGITDVNSLKGFRVAAKKGDICISVLKENGITDIDEYETAEAIVQAAKDNKLALFVMGKPPALYYLYKMAIHDEFNYTSSSVYTSQFFRAVNKGNSGLLTTLNEGFAKISKSDYQAINNQWFGSNMPIHEILLFRVIIIIGGAVFLLGLLLFAWNRTLQRMVKQRTCELFYALEAKERTEAEIRSLNTELEKRVIERTVQLEDLNSELEESNAMLEEQIGKREKVEEEIRHLNEVLEDKVKIRTSQLDELNTVLEEQNELLRESQRVASLGSYVTDLKTREWKCTQELYEVLGIDAAYPHTKEGWLGIVHPDWRDQLSNYFLDITKEQQRFDFEYKIIRLNDKAERWVHELGKIEFDHQHQAVRLIGMIQDITDRKRAEEKILYLSFHDQLTGLYNRRFFEEELKRLDVPGNYPLALVMGDVNGLKLINDSFGHATGDELLKSVAEVLGKGCRNDDIIARLGGDEFVMLLPKTDTEETEQILKRITTLALQKRVGSIEISISFGYEIKRSQEKNILELFKKAEDCMYKKKLFEGPSIRGKTIETIISTLHEKNRREEQHSHRVSELCQRMGEALGLREGEVQELKSVGLLHDIGKIAIDENILNKPEKLTSDEWEEIKRHPEIGYRILSTASGMGEIAEYVLAHHERLDGSGYPKGLKGSGIPIQARIIAIADAYDAMTSARSYRGALSDEVAVEELKKNAGTQFDSDLVNLFIDNVIHSPQKT</sequence>
<dbReference type="eggNOG" id="COG2202">
    <property type="taxonomic scope" value="Bacteria"/>
</dbReference>
<feature type="domain" description="HD-GYP" evidence="6">
    <location>
        <begin position="664"/>
        <end position="854"/>
    </location>
</feature>
<dbReference type="Gene3D" id="3.30.70.270">
    <property type="match status" value="1"/>
</dbReference>
<dbReference type="PANTHER" id="PTHR43155">
    <property type="entry name" value="CYCLIC DI-GMP PHOSPHODIESTERASE PA4108-RELATED"/>
    <property type="match status" value="1"/>
</dbReference>
<reference evidence="7 8" key="1">
    <citation type="submission" date="2011-11" db="EMBL/GenBank/DDBJ databases">
        <title>The Noncontiguous Finished genome of Desulfosporosinus youngiae DSM 17734.</title>
        <authorList>
            <consortium name="US DOE Joint Genome Institute (JGI-PGF)"/>
            <person name="Lucas S."/>
            <person name="Han J."/>
            <person name="Lapidus A."/>
            <person name="Cheng J.-F."/>
            <person name="Goodwin L."/>
            <person name="Pitluck S."/>
            <person name="Peters L."/>
            <person name="Ovchinnikova G."/>
            <person name="Lu M."/>
            <person name="Land M.L."/>
            <person name="Hauser L."/>
            <person name="Pester M."/>
            <person name="Spring S."/>
            <person name="Ollivier B."/>
            <person name="Rattei T."/>
            <person name="Klenk H.-P."/>
            <person name="Wagner M."/>
            <person name="Loy A."/>
            <person name="Woyke T.J."/>
        </authorList>
    </citation>
    <scope>NUCLEOTIDE SEQUENCE [LARGE SCALE GENOMIC DNA]</scope>
    <source>
        <strain evidence="7 8">DSM 17734</strain>
    </source>
</reference>
<keyword evidence="8" id="KW-1185">Reference proteome</keyword>
<feature type="domain" description="GGDEF" evidence="4">
    <location>
        <begin position="543"/>
        <end position="678"/>
    </location>
</feature>
<dbReference type="Gene3D" id="1.10.3210.10">
    <property type="entry name" value="Hypothetical protein af1432"/>
    <property type="match status" value="1"/>
</dbReference>
<protein>
    <submittedName>
        <fullName evidence="7">Diguanylate cyclase (GGDEF) domain-containing protein</fullName>
    </submittedName>
</protein>
<dbReference type="InterPro" id="IPR035965">
    <property type="entry name" value="PAS-like_dom_sf"/>
</dbReference>
<dbReference type="eggNOG" id="COG0834">
    <property type="taxonomic scope" value="Bacteria"/>
</dbReference>
<dbReference type="CDD" id="cd01949">
    <property type="entry name" value="GGDEF"/>
    <property type="match status" value="1"/>
</dbReference>
<dbReference type="SMART" id="SM00471">
    <property type="entry name" value="HDc"/>
    <property type="match status" value="1"/>
</dbReference>
<dbReference type="SUPFAM" id="SSF109604">
    <property type="entry name" value="HD-domain/PDEase-like"/>
    <property type="match status" value="1"/>
</dbReference>
<dbReference type="NCBIfam" id="TIGR00254">
    <property type="entry name" value="GGDEF"/>
    <property type="match status" value="1"/>
</dbReference>
<dbReference type="InterPro" id="IPR013655">
    <property type="entry name" value="PAS_fold_3"/>
</dbReference>
<evidence type="ECO:0000256" key="2">
    <source>
        <dbReference type="SAM" id="Phobius"/>
    </source>
</evidence>
<dbReference type="EMBL" id="CM001441">
    <property type="protein sequence ID" value="EHQ90890.1"/>
    <property type="molecule type" value="Genomic_DNA"/>
</dbReference>
<dbReference type="PROSITE" id="PS50113">
    <property type="entry name" value="PAC"/>
    <property type="match status" value="1"/>
</dbReference>
<dbReference type="SMART" id="SM00267">
    <property type="entry name" value="GGDEF"/>
    <property type="match status" value="1"/>
</dbReference>
<dbReference type="InterPro" id="IPR001610">
    <property type="entry name" value="PAC"/>
</dbReference>
<dbReference type="InterPro" id="IPR029787">
    <property type="entry name" value="Nucleotide_cyclase"/>
</dbReference>
<dbReference type="SMART" id="SM00086">
    <property type="entry name" value="PAC"/>
    <property type="match status" value="1"/>
</dbReference>
<dbReference type="Pfam" id="PF08447">
    <property type="entry name" value="PAS_3"/>
    <property type="match status" value="1"/>
</dbReference>
<dbReference type="InterPro" id="IPR001638">
    <property type="entry name" value="Solute-binding_3/MltF_N"/>
</dbReference>
<dbReference type="OrthoDB" id="9798833at2"/>
<dbReference type="PROSITE" id="PS51831">
    <property type="entry name" value="HD"/>
    <property type="match status" value="1"/>
</dbReference>
<dbReference type="InterPro" id="IPR000160">
    <property type="entry name" value="GGDEF_dom"/>
</dbReference>
<dbReference type="CDD" id="cd13706">
    <property type="entry name" value="PBP2_HisK_like_1"/>
    <property type="match status" value="1"/>
</dbReference>
<dbReference type="RefSeq" id="WP_007785520.1">
    <property type="nucleotide sequence ID" value="NZ_CM001441.1"/>
</dbReference>
<organism evidence="7 8">
    <name type="scientific">Desulfosporosinus youngiae DSM 17734</name>
    <dbReference type="NCBI Taxonomy" id="768710"/>
    <lineage>
        <taxon>Bacteria</taxon>
        <taxon>Bacillati</taxon>
        <taxon>Bacillota</taxon>
        <taxon>Clostridia</taxon>
        <taxon>Eubacteriales</taxon>
        <taxon>Desulfitobacteriaceae</taxon>
        <taxon>Desulfosporosinus</taxon>
    </lineage>
</organism>
<dbReference type="CDD" id="cd00077">
    <property type="entry name" value="HDc"/>
    <property type="match status" value="1"/>
</dbReference>
<name>H5XX22_9FIRM</name>
<proteinExistence type="predicted"/>
<keyword evidence="2" id="KW-1133">Transmembrane helix</keyword>
<evidence type="ECO:0000259" key="4">
    <source>
        <dbReference type="PROSITE" id="PS50887"/>
    </source>
</evidence>
<dbReference type="InterPro" id="IPR003607">
    <property type="entry name" value="HD/PDEase_dom"/>
</dbReference>
<evidence type="ECO:0000313" key="8">
    <source>
        <dbReference type="Proteomes" id="UP000005104"/>
    </source>
</evidence>
<dbReference type="Pfam" id="PF00990">
    <property type="entry name" value="GGDEF"/>
    <property type="match status" value="1"/>
</dbReference>
<evidence type="ECO:0000313" key="7">
    <source>
        <dbReference type="EMBL" id="EHQ90890.1"/>
    </source>
</evidence>
<dbReference type="SMART" id="SM00062">
    <property type="entry name" value="PBPb"/>
    <property type="match status" value="1"/>
</dbReference>
<dbReference type="InterPro" id="IPR006674">
    <property type="entry name" value="HD_domain"/>
</dbReference>
<dbReference type="Pfam" id="PF13487">
    <property type="entry name" value="HD_5"/>
    <property type="match status" value="1"/>
</dbReference>
<dbReference type="InterPro" id="IPR000700">
    <property type="entry name" value="PAS-assoc_C"/>
</dbReference>
<keyword evidence="2" id="KW-0472">Membrane</keyword>
<feature type="coiled-coil region" evidence="1">
    <location>
        <begin position="303"/>
        <end position="397"/>
    </location>
</feature>
<dbReference type="eggNOG" id="COG3437">
    <property type="taxonomic scope" value="Bacteria"/>
</dbReference>